<dbReference type="GO" id="GO:0045302">
    <property type="term" value="F:choloylglycine hydrolase activity"/>
    <property type="evidence" value="ECO:0007669"/>
    <property type="project" value="UniProtKB-EC"/>
</dbReference>
<dbReference type="CDD" id="cd00542">
    <property type="entry name" value="Ntn_PVA"/>
    <property type="match status" value="1"/>
</dbReference>
<evidence type="ECO:0000313" key="11">
    <source>
        <dbReference type="EMBL" id="MFC6593011.1"/>
    </source>
</evidence>
<keyword evidence="4" id="KW-0443">Lipid metabolism</keyword>
<dbReference type="EC" id="3.5.1.24" evidence="5"/>
<organism evidence="11 12">
    <name type="scientific">Deinococcus lacus</name>
    <dbReference type="NCBI Taxonomy" id="392561"/>
    <lineage>
        <taxon>Bacteria</taxon>
        <taxon>Thermotogati</taxon>
        <taxon>Deinococcota</taxon>
        <taxon>Deinococci</taxon>
        <taxon>Deinococcales</taxon>
        <taxon>Deinococcaceae</taxon>
        <taxon>Deinococcus</taxon>
    </lineage>
</organism>
<comment type="similarity">
    <text evidence="2">Belongs to the peptidase C59 family.</text>
</comment>
<keyword evidence="3 11" id="KW-0378">Hydrolase</keyword>
<evidence type="ECO:0000256" key="2">
    <source>
        <dbReference type="ARBA" id="ARBA00006625"/>
    </source>
</evidence>
<protein>
    <recommendedName>
        <fullName evidence="5">choloylglycine hydrolase</fullName>
        <ecNumber evidence="5">3.5.1.24</ecNumber>
    </recommendedName>
    <alternativeName>
        <fullName evidence="6">Bile salt hydrolase</fullName>
    </alternativeName>
    <alternativeName>
        <fullName evidence="7">Choloylglycine hydrolase</fullName>
    </alternativeName>
</protein>
<dbReference type="SUPFAM" id="SSF56235">
    <property type="entry name" value="N-terminal nucleophile aminohydrolases (Ntn hydrolases)"/>
    <property type="match status" value="1"/>
</dbReference>
<comment type="caution">
    <text evidence="11">The sequence shown here is derived from an EMBL/GenBank/DDBJ whole genome shotgun (WGS) entry which is preliminary data.</text>
</comment>
<dbReference type="EMBL" id="JBHSWD010000003">
    <property type="protein sequence ID" value="MFC6593011.1"/>
    <property type="molecule type" value="Genomic_DNA"/>
</dbReference>
<sequence>MCTGLVVTQESGFFFGRNMDIERSFGERVVITPRRFPLTFKAEAPRHEGYATIGVGSVVDDYPLYAEAANEKGLCAAGLNFPGYAHYANGPREGACNVAAYELISWILSRYASVDEAYPDLQRLNILDMPFKAGLPVPPLHWLVADRKRAVVIESTAEGLRVYDNPVGVLTNNPTFDWQLTNLRQFMGLTPQQPADTNWGDLSLTPLGQGQGMFGMPGDFAPPSRFVKAAFLRNCAAYGDSEAETISQFFHVLDAVAMVRGSVQLPNGDLDLTTYSSCIAVDRGVYFYKTAGNNQISAVDLHAEPLDTDRLLVHELRREQSIYQHPPVGSADAE</sequence>
<dbReference type="PANTHER" id="PTHR35527:SF2">
    <property type="entry name" value="HYDROLASE"/>
    <property type="match status" value="1"/>
</dbReference>
<dbReference type="InterPro" id="IPR047711">
    <property type="entry name" value="CBAH"/>
</dbReference>
<evidence type="ECO:0000256" key="6">
    <source>
        <dbReference type="ARBA" id="ARBA00044804"/>
    </source>
</evidence>
<evidence type="ECO:0000256" key="9">
    <source>
        <dbReference type="ARBA" id="ARBA00048897"/>
    </source>
</evidence>
<feature type="domain" description="Choloylglycine hydrolase/NAAA C-terminal" evidence="10">
    <location>
        <begin position="2"/>
        <end position="311"/>
    </location>
</feature>
<accession>A0ABW1YF93</accession>
<keyword evidence="12" id="KW-1185">Reference proteome</keyword>
<evidence type="ECO:0000256" key="3">
    <source>
        <dbReference type="ARBA" id="ARBA00022801"/>
    </source>
</evidence>
<dbReference type="InterPro" id="IPR029055">
    <property type="entry name" value="Ntn_hydrolases_N"/>
</dbReference>
<evidence type="ECO:0000259" key="10">
    <source>
        <dbReference type="Pfam" id="PF02275"/>
    </source>
</evidence>
<dbReference type="Pfam" id="PF02275">
    <property type="entry name" value="CBAH"/>
    <property type="match status" value="1"/>
</dbReference>
<dbReference type="NCBIfam" id="NF038245">
    <property type="entry name" value="bile_salt_hydro"/>
    <property type="match status" value="1"/>
</dbReference>
<dbReference type="InterPro" id="IPR052193">
    <property type="entry name" value="Peptidase_C59"/>
</dbReference>
<gene>
    <name evidence="11" type="primary">bsh</name>
    <name evidence="11" type="ORF">ACFP81_14030</name>
</gene>
<dbReference type="Proteomes" id="UP001596297">
    <property type="component" value="Unassembled WGS sequence"/>
</dbReference>
<comment type="pathway">
    <text evidence="1">Lipid metabolism; bile acid biosynthesis.</text>
</comment>
<evidence type="ECO:0000256" key="1">
    <source>
        <dbReference type="ARBA" id="ARBA00004860"/>
    </source>
</evidence>
<reference evidence="12" key="1">
    <citation type="journal article" date="2019" name="Int. J. Syst. Evol. Microbiol.">
        <title>The Global Catalogue of Microorganisms (GCM) 10K type strain sequencing project: providing services to taxonomists for standard genome sequencing and annotation.</title>
        <authorList>
            <consortium name="The Broad Institute Genomics Platform"/>
            <consortium name="The Broad Institute Genome Sequencing Center for Infectious Disease"/>
            <person name="Wu L."/>
            <person name="Ma J."/>
        </authorList>
    </citation>
    <scope>NUCLEOTIDE SEQUENCE [LARGE SCALE GENOMIC DNA]</scope>
    <source>
        <strain evidence="12">CGMCC 1.15772</strain>
    </source>
</reference>
<evidence type="ECO:0000256" key="7">
    <source>
        <dbReference type="ARBA" id="ARBA00044806"/>
    </source>
</evidence>
<evidence type="ECO:0000256" key="8">
    <source>
        <dbReference type="ARBA" id="ARBA00047285"/>
    </source>
</evidence>
<proteinExistence type="inferred from homology"/>
<evidence type="ECO:0000313" key="12">
    <source>
        <dbReference type="Proteomes" id="UP001596297"/>
    </source>
</evidence>
<dbReference type="Gene3D" id="3.60.60.10">
    <property type="entry name" value="Penicillin V Acylase, Chain A"/>
    <property type="match status" value="1"/>
</dbReference>
<evidence type="ECO:0000256" key="5">
    <source>
        <dbReference type="ARBA" id="ARBA00044769"/>
    </source>
</evidence>
<evidence type="ECO:0000256" key="4">
    <source>
        <dbReference type="ARBA" id="ARBA00023098"/>
    </source>
</evidence>
<dbReference type="InterPro" id="IPR029132">
    <property type="entry name" value="CBAH/NAAA_C"/>
</dbReference>
<dbReference type="PANTHER" id="PTHR35527">
    <property type="entry name" value="CHOLOYLGLYCINE HYDROLASE"/>
    <property type="match status" value="1"/>
</dbReference>
<name>A0ABW1YF93_9DEIO</name>
<comment type="catalytic activity">
    <reaction evidence="8">
        <text>cholate + taurine = taurocholate + H2O</text>
        <dbReference type="Rhea" id="RHEA:47108"/>
        <dbReference type="ChEBI" id="CHEBI:15377"/>
        <dbReference type="ChEBI" id="CHEBI:29747"/>
        <dbReference type="ChEBI" id="CHEBI:36257"/>
        <dbReference type="ChEBI" id="CHEBI:507393"/>
    </reaction>
    <physiologicalReaction direction="right-to-left" evidence="8">
        <dbReference type="Rhea" id="RHEA:47110"/>
    </physiologicalReaction>
</comment>
<comment type="catalytic activity">
    <reaction evidence="9">
        <text>taurodeoxycholate + H2O = deoxycholate + taurine</text>
        <dbReference type="Rhea" id="RHEA:47556"/>
        <dbReference type="ChEBI" id="CHEBI:15377"/>
        <dbReference type="ChEBI" id="CHEBI:23614"/>
        <dbReference type="ChEBI" id="CHEBI:36261"/>
        <dbReference type="ChEBI" id="CHEBI:507393"/>
    </reaction>
    <physiologicalReaction direction="left-to-right" evidence="9">
        <dbReference type="Rhea" id="RHEA:47557"/>
    </physiologicalReaction>
</comment>
<dbReference type="RefSeq" id="WP_380084130.1">
    <property type="nucleotide sequence ID" value="NZ_JBHSWD010000003.1"/>
</dbReference>